<evidence type="ECO:0000259" key="2">
    <source>
        <dbReference type="Pfam" id="PF13676"/>
    </source>
</evidence>
<accession>A0A7K1KYB3</accession>
<dbReference type="EMBL" id="WOFH01000003">
    <property type="protein sequence ID" value="MUN37139.1"/>
    <property type="molecule type" value="Genomic_DNA"/>
</dbReference>
<dbReference type="Proteomes" id="UP000432015">
    <property type="component" value="Unassembled WGS sequence"/>
</dbReference>
<reference evidence="3 4" key="1">
    <citation type="submission" date="2019-11" db="EMBL/GenBank/DDBJ databases">
        <authorList>
            <person name="Cao P."/>
        </authorList>
    </citation>
    <scope>NUCLEOTIDE SEQUENCE [LARGE SCALE GENOMIC DNA]</scope>
    <source>
        <strain evidence="3 4">NEAU-AAG5</strain>
    </source>
</reference>
<dbReference type="InterPro" id="IPR035897">
    <property type="entry name" value="Toll_tir_struct_dom_sf"/>
</dbReference>
<dbReference type="GO" id="GO:0007165">
    <property type="term" value="P:signal transduction"/>
    <property type="evidence" value="ECO:0007669"/>
    <property type="project" value="InterPro"/>
</dbReference>
<sequence>MNAAIQWCDLEGSGMPGRIQPDERRPHFFLSYARSRYRPEESDRWVVKFYNDLCTDLGHATGTQNPGFMDRQIPAGSEWPDLLADALANCRIFVALFSPAYFVSDYCGKEWAAFMKRYQGQSAGLARPSAIIPAMWTPMGLKELPDSVRTMQNVPPAFPPAYEAEGLYGIMKLGRFREQYKETVLRLANLIKERAAECALPSSPVPTLETLRSAFAGDPPDARRPAVRLTLAAQTIGQLPEGRGPYYYGQTTREWTPYRGPDHTTPIGRFAEEILGELGHRAEVKGVDEGPHEPGEAPNVLLVDPWAARDEGIGKRLRQIDRDPVTMIAPFNSGDAETAAASAELTEELDEALPRSGALQGSAKHVSSAGAFRSALPKAVNEAITRYLKTTNVHPPRTPPSMGRPTLQGPEF</sequence>
<dbReference type="InterPro" id="IPR000157">
    <property type="entry name" value="TIR_dom"/>
</dbReference>
<gene>
    <name evidence="3" type="ORF">GNZ18_11075</name>
</gene>
<dbReference type="Pfam" id="PF13676">
    <property type="entry name" value="TIR_2"/>
    <property type="match status" value="1"/>
</dbReference>
<evidence type="ECO:0000313" key="4">
    <source>
        <dbReference type="Proteomes" id="UP000432015"/>
    </source>
</evidence>
<organism evidence="3 4">
    <name type="scientific">Actinomadura litoris</name>
    <dbReference type="NCBI Taxonomy" id="2678616"/>
    <lineage>
        <taxon>Bacteria</taxon>
        <taxon>Bacillati</taxon>
        <taxon>Actinomycetota</taxon>
        <taxon>Actinomycetes</taxon>
        <taxon>Streptosporangiales</taxon>
        <taxon>Thermomonosporaceae</taxon>
        <taxon>Actinomadura</taxon>
    </lineage>
</organism>
<dbReference type="NCBIfam" id="NF040588">
    <property type="entry name" value="FxsC_Nterm"/>
    <property type="match status" value="1"/>
</dbReference>
<dbReference type="InterPro" id="IPR026367">
    <property type="entry name" value="FxsC_C"/>
</dbReference>
<proteinExistence type="predicted"/>
<keyword evidence="4" id="KW-1185">Reference proteome</keyword>
<feature type="domain" description="TIR" evidence="2">
    <location>
        <begin position="28"/>
        <end position="137"/>
    </location>
</feature>
<evidence type="ECO:0000256" key="1">
    <source>
        <dbReference type="SAM" id="MobiDB-lite"/>
    </source>
</evidence>
<dbReference type="InterPro" id="IPR047603">
    <property type="entry name" value="FxsC_N"/>
</dbReference>
<dbReference type="AlphaFoldDB" id="A0A7K1KYB3"/>
<name>A0A7K1KYB3_9ACTN</name>
<dbReference type="Gene3D" id="3.40.50.10140">
    <property type="entry name" value="Toll/interleukin-1 receptor homology (TIR) domain"/>
    <property type="match status" value="1"/>
</dbReference>
<evidence type="ECO:0000313" key="3">
    <source>
        <dbReference type="EMBL" id="MUN37139.1"/>
    </source>
</evidence>
<dbReference type="SUPFAM" id="SSF52200">
    <property type="entry name" value="Toll/Interleukin receptor TIR domain"/>
    <property type="match status" value="1"/>
</dbReference>
<protein>
    <submittedName>
        <fullName evidence="3">TIR domain-containing protein</fullName>
    </submittedName>
</protein>
<dbReference type="NCBIfam" id="TIGR04276">
    <property type="entry name" value="FxsC_Cterm"/>
    <property type="match status" value="1"/>
</dbReference>
<feature type="region of interest" description="Disordered" evidence="1">
    <location>
        <begin position="391"/>
        <end position="412"/>
    </location>
</feature>
<comment type="caution">
    <text evidence="3">The sequence shown here is derived from an EMBL/GenBank/DDBJ whole genome shotgun (WGS) entry which is preliminary data.</text>
</comment>